<dbReference type="PROSITE" id="PS51257">
    <property type="entry name" value="PROKAR_LIPOPROTEIN"/>
    <property type="match status" value="1"/>
</dbReference>
<comment type="subcellular location">
    <subcellularLocation>
        <location evidence="1">Cell envelope</location>
    </subcellularLocation>
</comment>
<protein>
    <submittedName>
        <fullName evidence="7">ABC transporter substrate-binding protein</fullName>
    </submittedName>
</protein>
<gene>
    <name evidence="7" type="ORF">JD276_02505</name>
</gene>
<evidence type="ECO:0000259" key="6">
    <source>
        <dbReference type="SMART" id="SM00062"/>
    </source>
</evidence>
<dbReference type="CDD" id="cd01004">
    <property type="entry name" value="PBP2_MidA_like"/>
    <property type="match status" value="1"/>
</dbReference>
<keyword evidence="3 5" id="KW-0732">Signal</keyword>
<evidence type="ECO:0000256" key="5">
    <source>
        <dbReference type="SAM" id="SignalP"/>
    </source>
</evidence>
<dbReference type="Gene3D" id="3.40.190.10">
    <property type="entry name" value="Periplasmic binding protein-like II"/>
    <property type="match status" value="2"/>
</dbReference>
<reference evidence="7" key="1">
    <citation type="submission" date="2020-12" db="EMBL/GenBank/DDBJ databases">
        <title>Leucobacter sp. CAS1, isolated from Chromium sludge.</title>
        <authorList>
            <person name="Xu Z."/>
        </authorList>
    </citation>
    <scope>NUCLEOTIDE SEQUENCE</scope>
    <source>
        <strain evidence="7">CSA1</strain>
    </source>
</reference>
<dbReference type="InterPro" id="IPR001638">
    <property type="entry name" value="Solute-binding_3/MltF_N"/>
</dbReference>
<dbReference type="PANTHER" id="PTHR35936:SF17">
    <property type="entry name" value="ARGININE-BINDING EXTRACELLULAR PROTEIN ARTP"/>
    <property type="match status" value="1"/>
</dbReference>
<dbReference type="AlphaFoldDB" id="A0A934Q7D1"/>
<evidence type="ECO:0000313" key="7">
    <source>
        <dbReference type="EMBL" id="MBK0417907.1"/>
    </source>
</evidence>
<evidence type="ECO:0000313" key="8">
    <source>
        <dbReference type="Proteomes" id="UP000608530"/>
    </source>
</evidence>
<dbReference type="EMBL" id="JAEHOH010000002">
    <property type="protein sequence ID" value="MBK0417907.1"/>
    <property type="molecule type" value="Genomic_DNA"/>
</dbReference>
<accession>A0A934Q7D1</accession>
<keyword evidence="8" id="KW-1185">Reference proteome</keyword>
<dbReference type="PROSITE" id="PS01039">
    <property type="entry name" value="SBP_BACTERIAL_3"/>
    <property type="match status" value="1"/>
</dbReference>
<evidence type="ECO:0000256" key="4">
    <source>
        <dbReference type="RuleBase" id="RU003744"/>
    </source>
</evidence>
<dbReference type="SMART" id="SM00062">
    <property type="entry name" value="PBPb"/>
    <property type="match status" value="1"/>
</dbReference>
<organism evidence="7 8">
    <name type="scientific">Leucobacter chromiisoli</name>
    <dbReference type="NCBI Taxonomy" id="2796471"/>
    <lineage>
        <taxon>Bacteria</taxon>
        <taxon>Bacillati</taxon>
        <taxon>Actinomycetota</taxon>
        <taxon>Actinomycetes</taxon>
        <taxon>Micrococcales</taxon>
        <taxon>Microbacteriaceae</taxon>
        <taxon>Leucobacter</taxon>
    </lineage>
</organism>
<proteinExistence type="inferred from homology"/>
<dbReference type="SUPFAM" id="SSF53850">
    <property type="entry name" value="Periplasmic binding protein-like II"/>
    <property type="match status" value="1"/>
</dbReference>
<evidence type="ECO:0000256" key="1">
    <source>
        <dbReference type="ARBA" id="ARBA00004196"/>
    </source>
</evidence>
<dbReference type="PANTHER" id="PTHR35936">
    <property type="entry name" value="MEMBRANE-BOUND LYTIC MUREIN TRANSGLYCOSYLASE F"/>
    <property type="match status" value="1"/>
</dbReference>
<dbReference type="InterPro" id="IPR018313">
    <property type="entry name" value="SBP_3_CS"/>
</dbReference>
<evidence type="ECO:0000256" key="2">
    <source>
        <dbReference type="ARBA" id="ARBA00010333"/>
    </source>
</evidence>
<dbReference type="Pfam" id="PF00497">
    <property type="entry name" value="SBP_bac_3"/>
    <property type="match status" value="1"/>
</dbReference>
<feature type="domain" description="Solute-binding protein family 3/N-terminal" evidence="6">
    <location>
        <begin position="43"/>
        <end position="271"/>
    </location>
</feature>
<feature type="chain" id="PRO_5038469015" evidence="5">
    <location>
        <begin position="22"/>
        <end position="283"/>
    </location>
</feature>
<feature type="signal peptide" evidence="5">
    <location>
        <begin position="1"/>
        <end position="21"/>
    </location>
</feature>
<comment type="similarity">
    <text evidence="2 4">Belongs to the bacterial solute-binding protein 3 family.</text>
</comment>
<dbReference type="GO" id="GO:0030313">
    <property type="term" value="C:cell envelope"/>
    <property type="evidence" value="ECO:0007669"/>
    <property type="project" value="UniProtKB-SubCell"/>
</dbReference>
<dbReference type="RefSeq" id="WP_200113600.1">
    <property type="nucleotide sequence ID" value="NZ_JAEHOH010000002.1"/>
</dbReference>
<sequence length="283" mass="30883">MKKKTFAAVALVAAAMLTVTGCSGSKLQQEDEASGSSTAKADKLIFGVSNGYPPMEYTDPETKEFTGFDVDLGNAIAEELGKEAVWEEMEFDQLINSLKTSRVDATMSGMSDTVERQETIDFVDYVKDGPQFFTSNTQAAEVKTRADLCGTKVGTVSGTTYVERIEEWSAENCPADQAIEVLRMAEGTDVLLQLKQDRIAGAMLGTVSLAYQLTLNPDTYTLVEEPLSEDLYGIGVKKGNEALLTEIHDAIEKLREDGTYDELLTKYGLEDYGVDEVTINLGE</sequence>
<dbReference type="Proteomes" id="UP000608530">
    <property type="component" value="Unassembled WGS sequence"/>
</dbReference>
<evidence type="ECO:0000256" key="3">
    <source>
        <dbReference type="ARBA" id="ARBA00022729"/>
    </source>
</evidence>
<name>A0A934Q7D1_9MICO</name>
<comment type="caution">
    <text evidence="7">The sequence shown here is derived from an EMBL/GenBank/DDBJ whole genome shotgun (WGS) entry which is preliminary data.</text>
</comment>